<feature type="domain" description="Methyltransferase" evidence="1">
    <location>
        <begin position="45"/>
        <end position="145"/>
    </location>
</feature>
<dbReference type="Pfam" id="PF13649">
    <property type="entry name" value="Methyltransf_25"/>
    <property type="match status" value="1"/>
</dbReference>
<protein>
    <submittedName>
        <fullName evidence="2">SAM-dependent methyltransferase</fullName>
    </submittedName>
</protein>
<dbReference type="GO" id="GO:0008168">
    <property type="term" value="F:methyltransferase activity"/>
    <property type="evidence" value="ECO:0007669"/>
    <property type="project" value="UniProtKB-KW"/>
</dbReference>
<dbReference type="CDD" id="cd02440">
    <property type="entry name" value="AdoMet_MTases"/>
    <property type="match status" value="1"/>
</dbReference>
<organism evidence="2 3">
    <name type="scientific">Streptacidiphilus pinicola</name>
    <dbReference type="NCBI Taxonomy" id="2219663"/>
    <lineage>
        <taxon>Bacteria</taxon>
        <taxon>Bacillati</taxon>
        <taxon>Actinomycetota</taxon>
        <taxon>Actinomycetes</taxon>
        <taxon>Kitasatosporales</taxon>
        <taxon>Streptomycetaceae</taxon>
        <taxon>Streptacidiphilus</taxon>
    </lineage>
</organism>
<keyword evidence="2" id="KW-0808">Transferase</keyword>
<keyword evidence="2" id="KW-0489">Methyltransferase</keyword>
<dbReference type="GO" id="GO:0032259">
    <property type="term" value="P:methylation"/>
    <property type="evidence" value="ECO:0007669"/>
    <property type="project" value="UniProtKB-KW"/>
</dbReference>
<evidence type="ECO:0000259" key="1">
    <source>
        <dbReference type="Pfam" id="PF13649"/>
    </source>
</evidence>
<dbReference type="Proteomes" id="UP000248889">
    <property type="component" value="Unassembled WGS sequence"/>
</dbReference>
<dbReference type="InterPro" id="IPR041698">
    <property type="entry name" value="Methyltransf_25"/>
</dbReference>
<name>A0A2X0IFS8_9ACTN</name>
<dbReference type="AlphaFoldDB" id="A0A2X0IFS8"/>
<dbReference type="InterPro" id="IPR029063">
    <property type="entry name" value="SAM-dependent_MTases_sf"/>
</dbReference>
<dbReference type="Gene3D" id="3.40.50.150">
    <property type="entry name" value="Vaccinia Virus protein VP39"/>
    <property type="match status" value="1"/>
</dbReference>
<evidence type="ECO:0000313" key="3">
    <source>
        <dbReference type="Proteomes" id="UP000248889"/>
    </source>
</evidence>
<evidence type="ECO:0000313" key="2">
    <source>
        <dbReference type="EMBL" id="RAG83894.1"/>
    </source>
</evidence>
<dbReference type="EMBL" id="QKYN01000075">
    <property type="protein sequence ID" value="RAG83894.1"/>
    <property type="molecule type" value="Genomic_DNA"/>
</dbReference>
<sequence length="208" mass="22836">MDWHAWHEEYERDDSSLGRRLRVVQERIREALDGCAPGPITAVSLCAGEGRDLIGVLASGHPRAGDVRARLVELDARNAEVARQAAAGAGLPNVEVVVGDASLTRHYDGMTPADLVLVCGVFGNISDDDVKRTVDHCTELCRPGGTLIWTRNRRKPDLVPQICTWLEERGFLRIWVSEPDAGFGVGVHRFAGEPRPLSLGAQMFTFVR</sequence>
<accession>A0A2X0IFS8</accession>
<dbReference type="OrthoDB" id="8163513at2"/>
<gene>
    <name evidence="2" type="ORF">DN069_20030</name>
</gene>
<dbReference type="RefSeq" id="WP_111502703.1">
    <property type="nucleotide sequence ID" value="NZ_QKYN01000075.1"/>
</dbReference>
<dbReference type="SUPFAM" id="SSF53335">
    <property type="entry name" value="S-adenosyl-L-methionine-dependent methyltransferases"/>
    <property type="match status" value="1"/>
</dbReference>
<reference evidence="2 3" key="1">
    <citation type="submission" date="2018-06" db="EMBL/GenBank/DDBJ databases">
        <title>Streptacidiphilus pinicola sp. nov., isolated from pine grove soil.</title>
        <authorList>
            <person name="Roh S.G."/>
            <person name="Park S."/>
            <person name="Kim M.-K."/>
            <person name="Yun B.-R."/>
            <person name="Park J."/>
            <person name="Kim M.J."/>
            <person name="Kim Y.S."/>
            <person name="Kim S.B."/>
        </authorList>
    </citation>
    <scope>NUCLEOTIDE SEQUENCE [LARGE SCALE GENOMIC DNA]</scope>
    <source>
        <strain evidence="2 3">MMS16-CNU450</strain>
    </source>
</reference>
<proteinExistence type="predicted"/>
<keyword evidence="3" id="KW-1185">Reference proteome</keyword>
<comment type="caution">
    <text evidence="2">The sequence shown here is derived from an EMBL/GenBank/DDBJ whole genome shotgun (WGS) entry which is preliminary data.</text>
</comment>